<feature type="region of interest" description="Disordered" evidence="7">
    <location>
        <begin position="2216"/>
        <end position="2243"/>
    </location>
</feature>
<evidence type="ECO:0000256" key="1">
    <source>
        <dbReference type="ARBA" id="ARBA00022723"/>
    </source>
</evidence>
<keyword evidence="1" id="KW-0479">Metal-binding</keyword>
<feature type="region of interest" description="Disordered" evidence="7">
    <location>
        <begin position="1240"/>
        <end position="1271"/>
    </location>
</feature>
<dbReference type="InterPro" id="IPR035983">
    <property type="entry name" value="Hect_E3_ubiquitin_ligase"/>
</dbReference>
<evidence type="ECO:0000313" key="12">
    <source>
        <dbReference type="Proteomes" id="UP001235939"/>
    </source>
</evidence>
<dbReference type="PROSITE" id="PS51157">
    <property type="entry name" value="ZF_UBR"/>
    <property type="match status" value="1"/>
</dbReference>
<evidence type="ECO:0000256" key="5">
    <source>
        <dbReference type="PROSITE-ProRule" id="PRU00104"/>
    </source>
</evidence>
<evidence type="ECO:0000259" key="8">
    <source>
        <dbReference type="PROSITE" id="PS50237"/>
    </source>
</evidence>
<dbReference type="InterPro" id="IPR024725">
    <property type="entry name" value="UBR5_UBA"/>
</dbReference>
<dbReference type="Gene3D" id="3.30.2410.10">
    <property type="entry name" value="Hect, E3 ligase catalytic domain"/>
    <property type="match status" value="1"/>
</dbReference>
<dbReference type="InterPro" id="IPR000569">
    <property type="entry name" value="HECT_dom"/>
</dbReference>
<keyword evidence="3 5" id="KW-0833">Ubl conjugation pathway</keyword>
<feature type="compositionally biased region" description="Basic and acidic residues" evidence="7">
    <location>
        <begin position="278"/>
        <end position="302"/>
    </location>
</feature>
<dbReference type="SMART" id="SM00396">
    <property type="entry name" value="ZnF_UBR1"/>
    <property type="match status" value="1"/>
</dbReference>
<feature type="region of interest" description="Disordered" evidence="7">
    <location>
        <begin position="1808"/>
        <end position="1864"/>
    </location>
</feature>
<feature type="compositionally biased region" description="Polar residues" evidence="7">
    <location>
        <begin position="1248"/>
        <end position="1264"/>
    </location>
</feature>
<organism evidence="11 12">
    <name type="scientific">Cordylochernes scorpioides</name>
    <dbReference type="NCBI Taxonomy" id="51811"/>
    <lineage>
        <taxon>Eukaryota</taxon>
        <taxon>Metazoa</taxon>
        <taxon>Ecdysozoa</taxon>
        <taxon>Arthropoda</taxon>
        <taxon>Chelicerata</taxon>
        <taxon>Arachnida</taxon>
        <taxon>Pseudoscorpiones</taxon>
        <taxon>Cheliferoidea</taxon>
        <taxon>Chernetidae</taxon>
        <taxon>Cordylochernes</taxon>
    </lineage>
</organism>
<feature type="compositionally biased region" description="Polar residues" evidence="7">
    <location>
        <begin position="1850"/>
        <end position="1861"/>
    </location>
</feature>
<dbReference type="Pfam" id="PF00632">
    <property type="entry name" value="HECT"/>
    <property type="match status" value="1"/>
</dbReference>
<dbReference type="PROSITE" id="PS51309">
    <property type="entry name" value="PABC"/>
    <property type="match status" value="1"/>
</dbReference>
<dbReference type="InterPro" id="IPR003126">
    <property type="entry name" value="Znf_UBR"/>
</dbReference>
<feature type="compositionally biased region" description="Low complexity" evidence="7">
    <location>
        <begin position="991"/>
        <end position="1016"/>
    </location>
</feature>
<evidence type="ECO:0000259" key="9">
    <source>
        <dbReference type="PROSITE" id="PS51157"/>
    </source>
</evidence>
<evidence type="ECO:0000259" key="10">
    <source>
        <dbReference type="PROSITE" id="PS51309"/>
    </source>
</evidence>
<proteinExistence type="predicted"/>
<dbReference type="SMART" id="SM00119">
    <property type="entry name" value="HECTc"/>
    <property type="match status" value="1"/>
</dbReference>
<dbReference type="Gene3D" id="3.90.1750.10">
    <property type="entry name" value="Hect, E3 ligase catalytic domains"/>
    <property type="match status" value="2"/>
</dbReference>
<dbReference type="SMART" id="SM00517">
    <property type="entry name" value="PolyA"/>
    <property type="match status" value="1"/>
</dbReference>
<evidence type="ECO:0000256" key="3">
    <source>
        <dbReference type="ARBA" id="ARBA00022786"/>
    </source>
</evidence>
<feature type="region of interest" description="Disordered" evidence="7">
    <location>
        <begin position="955"/>
        <end position="1028"/>
    </location>
</feature>
<feature type="compositionally biased region" description="Low complexity" evidence="7">
    <location>
        <begin position="2421"/>
        <end position="2456"/>
    </location>
</feature>
<feature type="compositionally biased region" description="Acidic residues" evidence="7">
    <location>
        <begin position="1607"/>
        <end position="1635"/>
    </location>
</feature>
<feature type="domain" description="UBR-type" evidence="9">
    <location>
        <begin position="1127"/>
        <end position="1195"/>
    </location>
</feature>
<dbReference type="Pfam" id="PF11547">
    <property type="entry name" value="E3_UbLigase_EDD"/>
    <property type="match status" value="1"/>
</dbReference>
<feature type="active site" description="Glycyl thioester intermediate" evidence="5">
    <location>
        <position position="2846"/>
    </location>
</feature>
<feature type="compositionally biased region" description="Basic residues" evidence="7">
    <location>
        <begin position="1814"/>
        <end position="1825"/>
    </location>
</feature>
<dbReference type="Gene3D" id="2.130.10.30">
    <property type="entry name" value="Regulator of chromosome condensation 1/beta-lactamase-inhibitor protein II"/>
    <property type="match status" value="1"/>
</dbReference>
<feature type="domain" description="PABC" evidence="10">
    <location>
        <begin position="2462"/>
        <end position="2539"/>
    </location>
</feature>
<protein>
    <submittedName>
        <fullName evidence="11">UBR5</fullName>
    </submittedName>
</protein>
<dbReference type="SUPFAM" id="SSF56204">
    <property type="entry name" value="Hect, E3 ligase catalytic domain"/>
    <property type="match status" value="1"/>
</dbReference>
<dbReference type="SUPFAM" id="SSF63570">
    <property type="entry name" value="PABC (PABP) domain"/>
    <property type="match status" value="1"/>
</dbReference>
<dbReference type="PANTHER" id="PTHR46276:SF1">
    <property type="entry name" value="E3 UBIQUITIN-PROTEIN LIGASE UBR5"/>
    <property type="match status" value="1"/>
</dbReference>
<dbReference type="CDD" id="cd19675">
    <property type="entry name" value="UBR-box_UBR5"/>
    <property type="match status" value="1"/>
</dbReference>
<reference evidence="11 12" key="1">
    <citation type="submission" date="2022-01" db="EMBL/GenBank/DDBJ databases">
        <title>A chromosomal length assembly of Cordylochernes scorpioides.</title>
        <authorList>
            <person name="Zeh D."/>
            <person name="Zeh J."/>
        </authorList>
    </citation>
    <scope>NUCLEOTIDE SEQUENCE [LARGE SCALE GENOMIC DNA]</scope>
    <source>
        <strain evidence="11">IN4F17</strain>
        <tissue evidence="11">Whole Body</tissue>
    </source>
</reference>
<evidence type="ECO:0000256" key="4">
    <source>
        <dbReference type="ARBA" id="ARBA00022833"/>
    </source>
</evidence>
<feature type="compositionally biased region" description="Acidic residues" evidence="7">
    <location>
        <begin position="1543"/>
        <end position="1553"/>
    </location>
</feature>
<feature type="domain" description="HECT" evidence="8">
    <location>
        <begin position="2593"/>
        <end position="2877"/>
    </location>
</feature>
<sequence length="2877" mass="313105">MRGSHKYCLGKGKSLCMLQDGRICRVAYSIVSDRLDLSKSENVKVLNLKGGNTGGGGAQSASSSRLPTRSRGRIMRTTSSTRGRGASGDLYLDSVHFMSWLIIAYTSLTLGTVQAQVVLQGKSRNLIIRELQRTNLDVNLAVNNLLSRDDEEGEDVDDSQDSYMPGGKLAPLPSTAAGYKHCADDLISLLDAGIHSDPPSVIIDADAMFSEDMFGYSSLRNRSGSRGRSSSRSCLLNLISSMADGPVPSGDRDRDAERESMFRFRERQYPSSRRWLESALRDSGASDKPPEGLGETKKREPAETNPFWLSDELEFWPEWPGVRFVQIAGLYSELIALSSGGQLYQWRWADSEPSRGEHPGAGLGGERVVHLAASCVRASAATESGKVATWVDETLQPVASKLEHPAVAFPELQGDPIQGLYVCSLYTAVRLESGALYWWGVAPFNQCKKLWEKMRTRSKKHKNTSFSTEIYTGVQVSFSTHCSSYHYHICTSMSNLSKAWLSACGNHVMSVLVQVCMRNSPMYHPGALAFTTTGGIPRVGQLVASAWNFSDSCHFRILPSEKQKEKRGESSGLKEQGAAAGAGKSVADMKVADRQEMPPPPSPASSTCSEPASSPLPHSQIGVIPYIAVDVIVGCSGPSLPPFYTNLKMLVSLVCAERKHRQVQNKDEAGDKREEETWALKDVIFVEDVKSAPVGRVLKVDGAYAAVRFSINSGVGTEDPATLLQDCRLLRKDELQVVKGTPRIPDCFQRTPRRVPLPSTYQDSHQILSMAVDAQGIHAIVRQPETNRLSYVLCNLTSGKIEQDSVFPTDTQSFLGQDAKLVSLNICGENETLTMLRDGNSTIYPLAKDCADSVRDPAWLDLPPARALGLGVHSLRDAPSGGKTQAAVVVLALEHQTLMPPILKGELETVQQTLATLERESANGGPCAALQAVLAERCDGNRNIFHAAVSACFPTSNREESGPGSEADSSSLDTGPPRHVSLREMMRRASSRSSSGLESPRPAAPPDLDSSSIPSLNWPPEPTEAGDMADKKGTALDILRLLCDSPVLKPYMRELIGAKDSDGCTPLMCAVSGRAYLAAHLLLDTIQQVGWKYASDRETHARVCRTMIYPHGSHPDDSPLHVLCCNDTCSFTWTGAEHINQYIFECRTCGLTGSLCCCTECARVCHKGHDCKLKRTSPTAYCDCWEKCKCKALIAGNQNARFKLLNRLITETDLVQQPNGRGESILLFLVQTVGRQVVEQRQYRPSRPRSTSNRKLISTNSSSDIEADMPDHDLEPPKFSRRALERLLNDWNAVRATVMAGWRRSDSPGGAASPSSSLYEHQAYLNSQNGTALLDKFAHCLLVKCSTEMLDTLLTTLIRELQSEGSRQEEARLVARRFVRSVARIFVILGIEMAPASSRKKSLVGAGASGVVASSQPLVKCRRVFQALIPLAVEELCETADSLISPVRLGVARPTAPFSLISNCVDAVNGSEELFAVDPMLTRQNGADGGSSGDSQVEIVASGPAGGSAREDEDHEVDVVEGGVGEEERDDQVEHYNLPPEHNEEESESDSDSNPDSASYQSNQDNASAQRSTTTGATAGSDAALEYQLYGVCVRTGVAILPYFSEEDSAESSNVDEEEESEAGETEPDTEDLGFLDEQLERRSTGSGGGGARGPGSGSLAPQHMQWALRGPRETGAGRTLAGSSGSGGLIYIDASALRRTTGGGTSVAAAAAAAIPQEASMATSAVCLARAFGVVVRQIADLLTMLQDYSTLVPSLPRTLELGYQELMGLQLYLECHLKPTWDWLVTVMDATEAQLRFGCALSNHSDPAHPGHPLHKSGHRHRGGASTAEDGQGGSSDSRRSGSRSSRIVTTAKSTTRNGAGSDGLSARRDFLSYALSLMRAHNNEHFDSLPILDVSSLKHIAYVFDALIYYMRSGLDGSDAEVVRDGLASNPWLEQVSGRPCGLLSWPTPQRAQEENENDENEEDVSVAQPMDTDSADEDSHLTSSKGRKHPFFQRSDSTLFLGCPPPDPFSTPLAEALPLAEQPHLLQPNARREDLFGIPRQPVVTPSYGSTSNYSNFFDVLPTRMGLSLRTADCQSTYLSSPSYIPFPLKTEEVMLQGTRPADGQEGFSGSAKGESSSLEGRAPIIVAAPTKKSPESPPVKSSVIVHAATIRSSPQGVSTCSQPGSTRRLMCVGQTPEGNPLYMVAPSPVEEVTVTSSNLKLPPRDVDMYSFPSTSASIPPTAAPPSAPSTSREPVPPGAGSMMGQLVSHDILLGRWRLVLELFGRVFVEDVGAEPGSVIAELGGFPVKEARFRREIEKFRQSQQRDLNLLKVERDRSALLQQTFKELNSQYNNYGRRGAGAAPPLAVSRVKVTFKDEPGEGSGVARSFYTAIAEAVLSSDRLPNLEACQVGSRTVQYNLIQRLRSKERDQRDRRVQPQQQQQQQQQSPAAAGAPRPSGSGGDTSSSSTTLSSTLRAQAPPFLVPGDNEALSPHRQQLGLRLYPRVQALRPALAAKVTGMLLELTAAQLLLLLASEDSLRLKVDEAVYILMANRESGGNSGTGETPMDIDVFSGASRRIEPRPRPMEEEEDLEDSSCLFYQPGKRGFYSPRQGKCTPERLNAFRNVGRILGLCLLMNELCPIYLNRHVIKYILGRRIGWHDLAFFDSVLYESLRQVVIDAESRDSNSVFAALDLTFCIDLRPEEGGGNIELIPNGRDMEVNAQNVYDYVRKYAEYRMVKSQEKALEALKAGVYDVLPPTALEGLSAEDLRLLLNGVGEINVQTLISYTSFNDESGEGSDKLVRFKRWFWSNMEKMSNHEKQDLVYFWTGSPAVPASEEGFQPMPSITIRPADDQHLPTANTCISRLYIPLYSSRAVLRAKLLLAVKTKNFGFV</sequence>
<dbReference type="InterPro" id="IPR002004">
    <property type="entry name" value="PABP_HYD_C"/>
</dbReference>
<feature type="compositionally biased region" description="Basic and acidic residues" evidence="7">
    <location>
        <begin position="560"/>
        <end position="569"/>
    </location>
</feature>
<dbReference type="Proteomes" id="UP001235939">
    <property type="component" value="Chromosome 01"/>
</dbReference>
<feature type="region of interest" description="Disordered" evidence="7">
    <location>
        <begin position="48"/>
        <end position="81"/>
    </location>
</feature>
<feature type="region of interest" description="Disordered" evidence="7">
    <location>
        <begin position="1538"/>
        <end position="1575"/>
    </location>
</feature>
<dbReference type="Gene3D" id="1.10.1900.10">
    <property type="entry name" value="c-terminal domain of poly(a) binding protein"/>
    <property type="match status" value="1"/>
</dbReference>
<dbReference type="CDD" id="cd14423">
    <property type="entry name" value="CUE_UBR5"/>
    <property type="match status" value="1"/>
</dbReference>
<dbReference type="SUPFAM" id="SSF50985">
    <property type="entry name" value="RCC1/BLIP-II"/>
    <property type="match status" value="1"/>
</dbReference>
<accession>A0ABY6JUQ1</accession>
<evidence type="ECO:0000256" key="2">
    <source>
        <dbReference type="ARBA" id="ARBA00022771"/>
    </source>
</evidence>
<feature type="compositionally biased region" description="Basic and acidic residues" evidence="7">
    <location>
        <begin position="2409"/>
        <end position="2420"/>
    </location>
</feature>
<feature type="region of interest" description="Disordered" evidence="7">
    <location>
        <begin position="560"/>
        <end position="616"/>
    </location>
</feature>
<feature type="region of interest" description="Disordered" evidence="7">
    <location>
        <begin position="2408"/>
        <end position="2456"/>
    </location>
</feature>
<name>A0ABY6JUQ1_9ARAC</name>
<dbReference type="PROSITE" id="PS50237">
    <property type="entry name" value="HECT"/>
    <property type="match status" value="1"/>
</dbReference>
<dbReference type="PANTHER" id="PTHR46276">
    <property type="entry name" value="E3 UBIQUITIN-PROTEIN LIGASE UBR5"/>
    <property type="match status" value="1"/>
</dbReference>
<feature type="region of interest" description="Disordered" evidence="7">
    <location>
        <begin position="278"/>
        <end position="303"/>
    </location>
</feature>
<evidence type="ECO:0000256" key="7">
    <source>
        <dbReference type="SAM" id="MobiDB-lite"/>
    </source>
</evidence>
<dbReference type="EMBL" id="CP092863">
    <property type="protein sequence ID" value="UYV60139.1"/>
    <property type="molecule type" value="Genomic_DNA"/>
</dbReference>
<dbReference type="InterPro" id="IPR047503">
    <property type="entry name" value="UBR-box_UBR5"/>
</dbReference>
<feature type="compositionally biased region" description="Gly residues" evidence="7">
    <location>
        <begin position="1646"/>
        <end position="1657"/>
    </location>
</feature>
<feature type="region of interest" description="Disordered" evidence="7">
    <location>
        <begin position="1946"/>
        <end position="1994"/>
    </location>
</feature>
<keyword evidence="12" id="KW-1185">Reference proteome</keyword>
<keyword evidence="4" id="KW-0862">Zinc</keyword>
<feature type="region of interest" description="Disordered" evidence="7">
    <location>
        <begin position="1607"/>
        <end position="1662"/>
    </location>
</feature>
<feature type="region of interest" description="Disordered" evidence="7">
    <location>
        <begin position="1485"/>
        <end position="1517"/>
    </location>
</feature>
<dbReference type="InterPro" id="IPR036053">
    <property type="entry name" value="PABP-dom"/>
</dbReference>
<feature type="compositionally biased region" description="Low complexity" evidence="7">
    <location>
        <begin position="604"/>
        <end position="615"/>
    </location>
</feature>
<gene>
    <name evidence="11" type="ORF">LAZ67_1000087</name>
</gene>
<dbReference type="InterPro" id="IPR009091">
    <property type="entry name" value="RCC1/BLIP-II"/>
</dbReference>
<dbReference type="Gene3D" id="3.30.2160.10">
    <property type="entry name" value="Hect, E3 ligase catalytic domain"/>
    <property type="match status" value="1"/>
</dbReference>
<dbReference type="Pfam" id="PF00658">
    <property type="entry name" value="MLLE"/>
    <property type="match status" value="1"/>
</dbReference>
<feature type="compositionally biased region" description="Acidic residues" evidence="7">
    <location>
        <begin position="1958"/>
        <end position="1968"/>
    </location>
</feature>
<dbReference type="Gene3D" id="1.10.8.10">
    <property type="entry name" value="DNA helicase RuvA subunit, C-terminal domain"/>
    <property type="match status" value="1"/>
</dbReference>
<feature type="zinc finger region" description="UBR-type" evidence="6">
    <location>
        <begin position="1127"/>
        <end position="1195"/>
    </location>
</feature>
<keyword evidence="2" id="KW-0863">Zinc-finger</keyword>
<feature type="region of interest" description="Disordered" evidence="7">
    <location>
        <begin position="2104"/>
        <end position="2125"/>
    </location>
</feature>
<evidence type="ECO:0000313" key="11">
    <source>
        <dbReference type="EMBL" id="UYV60139.1"/>
    </source>
</evidence>
<evidence type="ECO:0000256" key="6">
    <source>
        <dbReference type="PROSITE-ProRule" id="PRU00508"/>
    </source>
</evidence>